<dbReference type="OrthoDB" id="77457at2157"/>
<dbReference type="InterPro" id="IPR029044">
    <property type="entry name" value="Nucleotide-diphossugar_trans"/>
</dbReference>
<dbReference type="Gene3D" id="1.20.5.170">
    <property type="match status" value="1"/>
</dbReference>
<dbReference type="RefSeq" id="WP_074798733.1">
    <property type="nucleotide sequence ID" value="NZ_FOTL01000026.1"/>
</dbReference>
<keyword evidence="3" id="KW-0175">Coiled coil</keyword>
<protein>
    <submittedName>
        <fullName evidence="5">Glycosyltransferases involved in cell wall biogenesis</fullName>
    </submittedName>
</protein>
<dbReference type="Proteomes" id="UP000183442">
    <property type="component" value="Unassembled WGS sequence"/>
</dbReference>
<organism evidence="5 6">
    <name type="scientific">Methanobrevibacter olleyae</name>
    <dbReference type="NCBI Taxonomy" id="294671"/>
    <lineage>
        <taxon>Archaea</taxon>
        <taxon>Methanobacteriati</taxon>
        <taxon>Methanobacteriota</taxon>
        <taxon>Methanomada group</taxon>
        <taxon>Methanobacteria</taxon>
        <taxon>Methanobacteriales</taxon>
        <taxon>Methanobacteriaceae</taxon>
        <taxon>Methanobrevibacter</taxon>
    </lineage>
</organism>
<evidence type="ECO:0000259" key="4">
    <source>
        <dbReference type="Pfam" id="PF00535"/>
    </source>
</evidence>
<dbReference type="Pfam" id="PF00535">
    <property type="entry name" value="Glycos_transf_2"/>
    <property type="match status" value="1"/>
</dbReference>
<sequence length="746" mass="88049">MKIVSITMVKNEEDIIESFIRYNLNILDEMIILDNGSTDSTLKILKNLKDEDLPLTVLIDEDRYYNQDIKMTKLLYLAFDKYNADIVCVLDADEFISSDNSNPRDILQNIDCNKYYQVKWQTYIPTKYDDYNIDFIPSRINHIRDEKFDRLYKVIVPKEVIKNRNISIEMGNHNLVNINLEPDRSLDLKIAHFPLRSKEQCMSKILVGWPNMILKNKENNDYAVHWKLFFEKIKETGEISYEDLEYFSKNYSLANYEEGIEIYEKTMNIDFCTNIEIKYNYSYNYLRNILDNYVYYVDENIKLNEEIKSLNTVNKKEIKSLNTIDKIEDFKLSNSIIGEKNESYLITVVIPLHNGEKYLRECLDSLVNQTLGIENIEVILVDDLSTDNSVEIINEYTSKYPSIKLIQHTTNLGCGPARNTGLDHTHSDYITYLDCDDYISSNAYERALEIFKNDDDIDLVIYKWEEFNENGLLNSSDIAKTSLKEHKIITNINDYPELIFATFAYIKVYSKRMFEFLDFPSGTYQDNIASARVMINANKIYVADDITVYYRQHEDSISHIISADNYLNILNASKHVIDLRDESPDYYDILSFLALKLVYHCVWYICKSRDFLLKEGEILYPTLKKFPKYFSYDIFEKYQRLFPNYLPCSEQALWDIEEMGFYEYVIKSRCQDNIKSLNNKINSLNNENSNLKNNVTNLEDKNSKLNKKIKSQNKKIKNNDKLIKEIFNSKSWKLTTPLRRIVNFFR</sequence>
<evidence type="ECO:0000313" key="6">
    <source>
        <dbReference type="Proteomes" id="UP000183442"/>
    </source>
</evidence>
<reference evidence="6" key="1">
    <citation type="submission" date="2016-10" db="EMBL/GenBank/DDBJ databases">
        <authorList>
            <person name="Varghese N."/>
        </authorList>
    </citation>
    <scope>NUCLEOTIDE SEQUENCE [LARGE SCALE GENOMIC DNA]</scope>
    <source>
        <strain evidence="6">DSM 16632</strain>
    </source>
</reference>
<dbReference type="CDD" id="cd00761">
    <property type="entry name" value="Glyco_tranf_GTA_type"/>
    <property type="match status" value="1"/>
</dbReference>
<dbReference type="PANTHER" id="PTHR43630">
    <property type="entry name" value="POLY-BETA-1,6-N-ACETYL-D-GLUCOSAMINE SYNTHASE"/>
    <property type="match status" value="1"/>
</dbReference>
<dbReference type="AlphaFoldDB" id="A0A1I4JJY9"/>
<dbReference type="Pfam" id="PF13704">
    <property type="entry name" value="Glyco_tranf_2_4"/>
    <property type="match status" value="1"/>
</dbReference>
<keyword evidence="2 5" id="KW-0808">Transferase</keyword>
<evidence type="ECO:0000313" key="5">
    <source>
        <dbReference type="EMBL" id="SFL66527.1"/>
    </source>
</evidence>
<proteinExistence type="predicted"/>
<dbReference type="InterPro" id="IPR001173">
    <property type="entry name" value="Glyco_trans_2-like"/>
</dbReference>
<dbReference type="PANTHER" id="PTHR43630:SF1">
    <property type="entry name" value="POLY-BETA-1,6-N-ACETYL-D-GLUCOSAMINE SYNTHASE"/>
    <property type="match status" value="1"/>
</dbReference>
<evidence type="ECO:0000256" key="2">
    <source>
        <dbReference type="ARBA" id="ARBA00022679"/>
    </source>
</evidence>
<dbReference type="Gene3D" id="3.90.550.10">
    <property type="entry name" value="Spore Coat Polysaccharide Biosynthesis Protein SpsA, Chain A"/>
    <property type="match status" value="2"/>
</dbReference>
<gene>
    <name evidence="5" type="ORF">SAMN02910297_01452</name>
</gene>
<evidence type="ECO:0000256" key="3">
    <source>
        <dbReference type="SAM" id="Coils"/>
    </source>
</evidence>
<dbReference type="SUPFAM" id="SSF53448">
    <property type="entry name" value="Nucleotide-diphospho-sugar transferases"/>
    <property type="match status" value="2"/>
</dbReference>
<evidence type="ECO:0000256" key="1">
    <source>
        <dbReference type="ARBA" id="ARBA00022676"/>
    </source>
</evidence>
<feature type="coiled-coil region" evidence="3">
    <location>
        <begin position="667"/>
        <end position="715"/>
    </location>
</feature>
<feature type="domain" description="Glycosyltransferase 2-like" evidence="4">
    <location>
        <begin position="347"/>
        <end position="478"/>
    </location>
</feature>
<keyword evidence="1" id="KW-0328">Glycosyltransferase</keyword>
<accession>A0A1I4JJY9</accession>
<name>A0A1I4JJY9_METOL</name>
<dbReference type="GO" id="GO:0016757">
    <property type="term" value="F:glycosyltransferase activity"/>
    <property type="evidence" value="ECO:0007669"/>
    <property type="project" value="UniProtKB-KW"/>
</dbReference>
<dbReference type="EMBL" id="FOTL01000026">
    <property type="protein sequence ID" value="SFL66527.1"/>
    <property type="molecule type" value="Genomic_DNA"/>
</dbReference>